<dbReference type="Ensembl" id="ENSFCTT00005058127.1">
    <property type="protein sequence ID" value="ENSFCTP00005042688.1"/>
    <property type="gene ID" value="ENSFCTG00005020249.1"/>
</dbReference>
<evidence type="ECO:0000313" key="6">
    <source>
        <dbReference type="Proteomes" id="UP000823872"/>
    </source>
</evidence>
<evidence type="ECO:0000259" key="4">
    <source>
        <dbReference type="PROSITE" id="PS50835"/>
    </source>
</evidence>
<dbReference type="InterPro" id="IPR013783">
    <property type="entry name" value="Ig-like_fold"/>
</dbReference>
<feature type="chain" id="PRO_5046922049" description="Ig-like domain-containing protein" evidence="3">
    <location>
        <begin position="31"/>
        <end position="128"/>
    </location>
</feature>
<dbReference type="PANTHER" id="PTHR23268">
    <property type="entry name" value="T-CELL RECEPTOR BETA CHAIN"/>
    <property type="match status" value="1"/>
</dbReference>
<dbReference type="Pfam" id="PF07686">
    <property type="entry name" value="V-set"/>
    <property type="match status" value="1"/>
</dbReference>
<reference evidence="5 6" key="1">
    <citation type="submission" date="2021-02" db="EMBL/GenBank/DDBJ databases">
        <title>Safari Cat Assemblies.</title>
        <authorList>
            <person name="Bredemeyer K.R."/>
            <person name="Murphy W.J."/>
        </authorList>
    </citation>
    <scope>NUCLEOTIDE SEQUENCE [LARGE SCALE GENOMIC DNA]</scope>
</reference>
<protein>
    <recommendedName>
        <fullName evidence="4">Ig-like domain-containing protein</fullName>
    </recommendedName>
</protein>
<keyword evidence="1 3" id="KW-0732">Signal</keyword>
<dbReference type="PROSITE" id="PS50835">
    <property type="entry name" value="IG_LIKE"/>
    <property type="match status" value="1"/>
</dbReference>
<evidence type="ECO:0000256" key="3">
    <source>
        <dbReference type="SAM" id="SignalP"/>
    </source>
</evidence>
<dbReference type="InterPro" id="IPR036179">
    <property type="entry name" value="Ig-like_dom_sf"/>
</dbReference>
<reference evidence="5" key="3">
    <citation type="submission" date="2025-09" db="UniProtKB">
        <authorList>
            <consortium name="Ensembl"/>
        </authorList>
    </citation>
    <scope>IDENTIFICATION</scope>
    <source>
        <strain evidence="5">breed Abyssinian</strain>
    </source>
</reference>
<evidence type="ECO:0000256" key="1">
    <source>
        <dbReference type="ARBA" id="ARBA00022729"/>
    </source>
</evidence>
<gene>
    <name evidence="5" type="primary">TRBV15</name>
</gene>
<evidence type="ECO:0000256" key="2">
    <source>
        <dbReference type="ARBA" id="ARBA00022859"/>
    </source>
</evidence>
<dbReference type="SUPFAM" id="SSF48726">
    <property type="entry name" value="Immunoglobulin"/>
    <property type="match status" value="1"/>
</dbReference>
<organism evidence="5 6">
    <name type="scientific">Felis catus</name>
    <name type="common">Cat</name>
    <name type="synonym">Felis silvestris catus</name>
    <dbReference type="NCBI Taxonomy" id="9685"/>
    <lineage>
        <taxon>Eukaryota</taxon>
        <taxon>Metazoa</taxon>
        <taxon>Chordata</taxon>
        <taxon>Craniata</taxon>
        <taxon>Vertebrata</taxon>
        <taxon>Euteleostomi</taxon>
        <taxon>Mammalia</taxon>
        <taxon>Eutheria</taxon>
        <taxon>Laurasiatheria</taxon>
        <taxon>Carnivora</taxon>
        <taxon>Feliformia</taxon>
        <taxon>Felidae</taxon>
        <taxon>Felinae</taxon>
        <taxon>Felis</taxon>
    </lineage>
</organism>
<proteinExistence type="predicted"/>
<dbReference type="InterPro" id="IPR050413">
    <property type="entry name" value="TCR_beta_variable"/>
</dbReference>
<dbReference type="GeneTree" id="ENSGT00940000164102"/>
<accession>A0ABI7Z679</accession>
<dbReference type="InterPro" id="IPR013106">
    <property type="entry name" value="Ig_V-set"/>
</dbReference>
<keyword evidence="2" id="KW-0391">Immunity</keyword>
<feature type="domain" description="Ig-like" evidence="4">
    <location>
        <begin position="30"/>
        <end position="128"/>
    </location>
</feature>
<sequence length="128" mass="14230">MPRSCCGPAMGPRLLYCMSFCLLGAGHTGARVIQSPRYQVTGIGKQVSLSCSQNLNHDAMYWYQQKPNQAPKLLLYYYDTNLYTEKDTSNNFKASRDNSSFCSLDILLAGFEDTAVYLCASSKDTELG</sequence>
<keyword evidence="6" id="KW-1185">Reference proteome</keyword>
<dbReference type="SMART" id="SM00406">
    <property type="entry name" value="IGv"/>
    <property type="match status" value="1"/>
</dbReference>
<dbReference type="InterPro" id="IPR007110">
    <property type="entry name" value="Ig-like_dom"/>
</dbReference>
<name>A0ABI7Z679_FELCA</name>
<dbReference type="Proteomes" id="UP000823872">
    <property type="component" value="Chromosome A2"/>
</dbReference>
<reference evidence="5" key="2">
    <citation type="submission" date="2025-08" db="UniProtKB">
        <authorList>
            <consortium name="Ensembl"/>
        </authorList>
    </citation>
    <scope>IDENTIFICATION</scope>
    <source>
        <strain evidence="5">breed Abyssinian</strain>
    </source>
</reference>
<dbReference type="PANTHER" id="PTHR23268:SF13">
    <property type="entry name" value="IG-LIKE DOMAIN-CONTAINING PROTEIN"/>
    <property type="match status" value="1"/>
</dbReference>
<evidence type="ECO:0000313" key="5">
    <source>
        <dbReference type="Ensembl" id="ENSFCTP00005042688.1"/>
    </source>
</evidence>
<dbReference type="Gene3D" id="2.60.40.10">
    <property type="entry name" value="Immunoglobulins"/>
    <property type="match status" value="1"/>
</dbReference>
<feature type="signal peptide" evidence="3">
    <location>
        <begin position="1"/>
        <end position="30"/>
    </location>
</feature>